<comment type="caution">
    <text evidence="1">The sequence shown here is derived from an EMBL/GenBank/DDBJ whole genome shotgun (WGS) entry which is preliminary data.</text>
</comment>
<organism evidence="1 2">
    <name type="scientific">bacterium (Candidatus Gribaldobacteria) CG10_big_fil_rev_8_21_14_0_10_41_12</name>
    <dbReference type="NCBI Taxonomy" id="2014277"/>
    <lineage>
        <taxon>Bacteria</taxon>
        <taxon>Candidatus Gribaldobacteria</taxon>
    </lineage>
</organism>
<evidence type="ECO:0000313" key="1">
    <source>
        <dbReference type="EMBL" id="PIR90902.1"/>
    </source>
</evidence>
<sequence length="96" mass="11447">MSKKPYKEPIFLFTSCSLRHAAWAGWYSALGNKENSEKFIHYAYAEWGKEIAGGRRFDFADRFNNEIYQKIDFKKLKDLTDKYLKDINREIKKAKK</sequence>
<accession>A0A2H0UVP4</accession>
<protein>
    <submittedName>
        <fullName evidence="1">Uncharacterized protein</fullName>
    </submittedName>
</protein>
<dbReference type="EMBL" id="PFAV01000069">
    <property type="protein sequence ID" value="PIR90902.1"/>
    <property type="molecule type" value="Genomic_DNA"/>
</dbReference>
<evidence type="ECO:0000313" key="2">
    <source>
        <dbReference type="Proteomes" id="UP000228906"/>
    </source>
</evidence>
<proteinExistence type="predicted"/>
<reference evidence="2" key="1">
    <citation type="submission" date="2017-09" db="EMBL/GenBank/DDBJ databases">
        <title>Depth-based differentiation of microbial function through sediment-hosted aquifers and enrichment of novel symbionts in the deep terrestrial subsurface.</title>
        <authorList>
            <person name="Probst A.J."/>
            <person name="Ladd B."/>
            <person name="Jarett J.K."/>
            <person name="Geller-Mcgrath D.E."/>
            <person name="Sieber C.M.K."/>
            <person name="Emerson J.B."/>
            <person name="Anantharaman K."/>
            <person name="Thomas B.C."/>
            <person name="Malmstrom R."/>
            <person name="Stieglmeier M."/>
            <person name="Klingl A."/>
            <person name="Woyke T."/>
            <person name="Ryan C.M."/>
            <person name="Banfield J.F."/>
        </authorList>
    </citation>
    <scope>NUCLEOTIDE SEQUENCE [LARGE SCALE GENOMIC DNA]</scope>
</reference>
<gene>
    <name evidence="1" type="ORF">COU03_03730</name>
</gene>
<dbReference type="Proteomes" id="UP000228906">
    <property type="component" value="Unassembled WGS sequence"/>
</dbReference>
<dbReference type="AlphaFoldDB" id="A0A2H0UVP4"/>
<name>A0A2H0UVP4_9BACT</name>